<accession>A0ACC2QFR6</accession>
<comment type="caution">
    <text evidence="1">The sequence shown here is derived from an EMBL/GenBank/DDBJ whole genome shotgun (WGS) entry which is preliminary data.</text>
</comment>
<dbReference type="Proteomes" id="UP001231649">
    <property type="component" value="Chromosome 4"/>
</dbReference>
<sequence length="333" mass="38381">MIILIFSLLYTVQLIVQNCNGLHLIDLPHGYYRPKNKFESRARHIMYEPYPRIQGKKSHLRRHWPGTDRYDRKISFKAPRRVYEDEKDSTLKQKIAALVKQTMNEAEEKMKDVIKIKEKFRKEKHYRAGFVISMVKKSREVLNELFNVAVKHRDEWMALEQLKIFELIVHTNVDTTNFLRQLVEIEEGRDTFEIPDSFKISTPTDNTKKKPGSDKKSYPNPESNKTPSDPSDPSDPNKTPSDPSDPNKKPSDSFDPHKTPSDPNKTPSDPDKTPYDPDKTPSDPDKTPSDPDKTPSDPDKTPSDPDKTPSDPDKTPSDPDKTPSQLLRLYSQI</sequence>
<reference evidence="1" key="1">
    <citation type="submission" date="2023-03" db="EMBL/GenBank/DDBJ databases">
        <title>Chromosome-level genomes of two armyworms, Mythimna separata and Mythimna loreyi, provide insights into the biosynthesis and reception of sex pheromones.</title>
        <authorList>
            <person name="Zhao H."/>
        </authorList>
    </citation>
    <scope>NUCLEOTIDE SEQUENCE</scope>
    <source>
        <strain evidence="1">BeijingLab</strain>
    </source>
</reference>
<name>A0ACC2QFR6_9NEOP</name>
<evidence type="ECO:0000313" key="1">
    <source>
        <dbReference type="EMBL" id="KAJ8715999.1"/>
    </source>
</evidence>
<gene>
    <name evidence="1" type="ORF">PYW08_013284</name>
</gene>
<organism evidence="1 2">
    <name type="scientific">Mythimna loreyi</name>
    <dbReference type="NCBI Taxonomy" id="667449"/>
    <lineage>
        <taxon>Eukaryota</taxon>
        <taxon>Metazoa</taxon>
        <taxon>Ecdysozoa</taxon>
        <taxon>Arthropoda</taxon>
        <taxon>Hexapoda</taxon>
        <taxon>Insecta</taxon>
        <taxon>Pterygota</taxon>
        <taxon>Neoptera</taxon>
        <taxon>Endopterygota</taxon>
        <taxon>Lepidoptera</taxon>
        <taxon>Glossata</taxon>
        <taxon>Ditrysia</taxon>
        <taxon>Noctuoidea</taxon>
        <taxon>Noctuidae</taxon>
        <taxon>Noctuinae</taxon>
        <taxon>Hadenini</taxon>
        <taxon>Mythimna</taxon>
    </lineage>
</organism>
<proteinExistence type="predicted"/>
<evidence type="ECO:0000313" key="2">
    <source>
        <dbReference type="Proteomes" id="UP001231649"/>
    </source>
</evidence>
<dbReference type="EMBL" id="CM056780">
    <property type="protein sequence ID" value="KAJ8715999.1"/>
    <property type="molecule type" value="Genomic_DNA"/>
</dbReference>
<keyword evidence="2" id="KW-1185">Reference proteome</keyword>
<protein>
    <submittedName>
        <fullName evidence="1">Uncharacterized protein</fullName>
    </submittedName>
</protein>